<organism evidence="14 15">
    <name type="scientific">Candidatus Enterocola intestinipullorum</name>
    <dbReference type="NCBI Taxonomy" id="2840783"/>
    <lineage>
        <taxon>Bacteria</taxon>
        <taxon>Pseudomonadati</taxon>
        <taxon>Bacteroidota</taxon>
        <taxon>Bacteroidia</taxon>
        <taxon>Bacteroidales</taxon>
        <taxon>Candidatus Enterocola</taxon>
    </lineage>
</organism>
<dbReference type="InterPro" id="IPR000550">
    <property type="entry name" value="Hppk"/>
</dbReference>
<evidence type="ECO:0000313" key="14">
    <source>
        <dbReference type="EMBL" id="MBO8446377.1"/>
    </source>
</evidence>
<keyword evidence="7" id="KW-0418">Kinase</keyword>
<dbReference type="Proteomes" id="UP000823637">
    <property type="component" value="Unassembled WGS sequence"/>
</dbReference>
<evidence type="ECO:0000256" key="5">
    <source>
        <dbReference type="ARBA" id="ARBA00022679"/>
    </source>
</evidence>
<comment type="pathway">
    <text evidence="1">Cofactor biosynthesis; tetrahydrofolate biosynthesis; 2-amino-4-hydroxy-6-hydroxymethyl-7,8-dihydropteridine diphosphate from 7,8-dihydroneopterin triphosphate: step 4/4.</text>
</comment>
<comment type="function">
    <text evidence="10">Catalyzes the transfer of pyrophosphate from adenosine triphosphate (ATP) to 6-hydroxymethyl-7,8-dihydropterin, an enzymatic step in folate biosynthesis pathway.</text>
</comment>
<reference evidence="14" key="1">
    <citation type="submission" date="2020-10" db="EMBL/GenBank/DDBJ databases">
        <authorList>
            <person name="Gilroy R."/>
        </authorList>
    </citation>
    <scope>NUCLEOTIDE SEQUENCE</scope>
    <source>
        <strain evidence="14">D3-1215</strain>
    </source>
</reference>
<dbReference type="CDD" id="cd00483">
    <property type="entry name" value="HPPK"/>
    <property type="match status" value="1"/>
</dbReference>
<dbReference type="GO" id="GO:0016301">
    <property type="term" value="F:kinase activity"/>
    <property type="evidence" value="ECO:0007669"/>
    <property type="project" value="UniProtKB-KW"/>
</dbReference>
<dbReference type="Pfam" id="PF01288">
    <property type="entry name" value="HPPK"/>
    <property type="match status" value="1"/>
</dbReference>
<dbReference type="NCBIfam" id="TIGR01498">
    <property type="entry name" value="folK"/>
    <property type="match status" value="1"/>
</dbReference>
<dbReference type="GO" id="GO:0046656">
    <property type="term" value="P:folic acid biosynthetic process"/>
    <property type="evidence" value="ECO:0007669"/>
    <property type="project" value="UniProtKB-KW"/>
</dbReference>
<evidence type="ECO:0000256" key="2">
    <source>
        <dbReference type="ARBA" id="ARBA00005810"/>
    </source>
</evidence>
<dbReference type="EMBL" id="JADIMR010000019">
    <property type="protein sequence ID" value="MBO8446377.1"/>
    <property type="molecule type" value="Genomic_DNA"/>
</dbReference>
<dbReference type="GO" id="GO:0005524">
    <property type="term" value="F:ATP binding"/>
    <property type="evidence" value="ECO:0007669"/>
    <property type="project" value="UniProtKB-KW"/>
</dbReference>
<dbReference type="AlphaFoldDB" id="A0A9D9EFK6"/>
<keyword evidence="9" id="KW-0289">Folate biosynthesis</keyword>
<evidence type="ECO:0000256" key="12">
    <source>
        <dbReference type="ARBA" id="ARBA00033413"/>
    </source>
</evidence>
<evidence type="ECO:0000256" key="6">
    <source>
        <dbReference type="ARBA" id="ARBA00022741"/>
    </source>
</evidence>
<evidence type="ECO:0000259" key="13">
    <source>
        <dbReference type="Pfam" id="PF01288"/>
    </source>
</evidence>
<evidence type="ECO:0000313" key="15">
    <source>
        <dbReference type="Proteomes" id="UP000823637"/>
    </source>
</evidence>
<dbReference type="EC" id="2.7.6.3" evidence="3"/>
<dbReference type="InterPro" id="IPR035907">
    <property type="entry name" value="Hppk_sf"/>
</dbReference>
<keyword evidence="8" id="KW-0067">ATP-binding</keyword>
<name>A0A9D9EFK6_9BACT</name>
<evidence type="ECO:0000256" key="3">
    <source>
        <dbReference type="ARBA" id="ARBA00013253"/>
    </source>
</evidence>
<evidence type="ECO:0000256" key="7">
    <source>
        <dbReference type="ARBA" id="ARBA00022777"/>
    </source>
</evidence>
<protein>
    <recommendedName>
        <fullName evidence="4">2-amino-4-hydroxy-6-hydroxymethyldihydropteridine pyrophosphokinase</fullName>
        <ecNumber evidence="3">2.7.6.3</ecNumber>
    </recommendedName>
    <alternativeName>
        <fullName evidence="11">6-hydroxymethyl-7,8-dihydropterin pyrophosphokinase</fullName>
    </alternativeName>
    <alternativeName>
        <fullName evidence="12">7,8-dihydro-6-hydroxymethylpterin-pyrophosphokinase</fullName>
    </alternativeName>
</protein>
<evidence type="ECO:0000256" key="4">
    <source>
        <dbReference type="ARBA" id="ARBA00016218"/>
    </source>
</evidence>
<keyword evidence="5 14" id="KW-0808">Transferase</keyword>
<gene>
    <name evidence="14" type="primary">folK</name>
    <name evidence="14" type="ORF">IAC32_01330</name>
</gene>
<sequence length="171" mass="18852">MKTTANVQTSQNSSRKNKVFLALGSNLGDRDALLDAAEALIGRRVGKIVAKSSRFENPAAGFKSDNDFLNEAIEVATVLSPQSLLSEINGIERCLGRERKSMACEYHDRTMDIDIIYYGDAIINEPQLVVPHPRMAERMFVLQPLNEIAPGFVHPLLHRTSSELLASLQSG</sequence>
<evidence type="ECO:0000256" key="11">
    <source>
        <dbReference type="ARBA" id="ARBA00029766"/>
    </source>
</evidence>
<reference evidence="14" key="2">
    <citation type="journal article" date="2021" name="PeerJ">
        <title>Extensive microbial diversity within the chicken gut microbiome revealed by metagenomics and culture.</title>
        <authorList>
            <person name="Gilroy R."/>
            <person name="Ravi A."/>
            <person name="Getino M."/>
            <person name="Pursley I."/>
            <person name="Horton D.L."/>
            <person name="Alikhan N.F."/>
            <person name="Baker D."/>
            <person name="Gharbi K."/>
            <person name="Hall N."/>
            <person name="Watson M."/>
            <person name="Adriaenssens E.M."/>
            <person name="Foster-Nyarko E."/>
            <person name="Jarju S."/>
            <person name="Secka A."/>
            <person name="Antonio M."/>
            <person name="Oren A."/>
            <person name="Chaudhuri R.R."/>
            <person name="La Ragione R."/>
            <person name="Hildebrand F."/>
            <person name="Pallen M.J."/>
        </authorList>
    </citation>
    <scope>NUCLEOTIDE SEQUENCE</scope>
    <source>
        <strain evidence="14">D3-1215</strain>
    </source>
</reference>
<dbReference type="PANTHER" id="PTHR43071">
    <property type="entry name" value="2-AMINO-4-HYDROXY-6-HYDROXYMETHYLDIHYDROPTERIDINE PYROPHOSPHOKINASE"/>
    <property type="match status" value="1"/>
</dbReference>
<evidence type="ECO:0000256" key="1">
    <source>
        <dbReference type="ARBA" id="ARBA00005051"/>
    </source>
</evidence>
<dbReference type="Gene3D" id="3.30.70.560">
    <property type="entry name" value="7,8-Dihydro-6-hydroxymethylpterin-pyrophosphokinase HPPK"/>
    <property type="match status" value="1"/>
</dbReference>
<dbReference type="SUPFAM" id="SSF55083">
    <property type="entry name" value="6-hydroxymethyl-7,8-dihydropterin pyrophosphokinase, HPPK"/>
    <property type="match status" value="1"/>
</dbReference>
<keyword evidence="6" id="KW-0547">Nucleotide-binding</keyword>
<evidence type="ECO:0000256" key="10">
    <source>
        <dbReference type="ARBA" id="ARBA00029409"/>
    </source>
</evidence>
<feature type="domain" description="7,8-dihydro-6-hydroxymethylpterin-pyrophosphokinase" evidence="13">
    <location>
        <begin position="20"/>
        <end position="150"/>
    </location>
</feature>
<proteinExistence type="inferred from homology"/>
<evidence type="ECO:0000256" key="9">
    <source>
        <dbReference type="ARBA" id="ARBA00022909"/>
    </source>
</evidence>
<dbReference type="PANTHER" id="PTHR43071:SF1">
    <property type="entry name" value="2-AMINO-4-HYDROXY-6-HYDROXYMETHYLDIHYDROPTERIDINE PYROPHOSPHOKINASE"/>
    <property type="match status" value="1"/>
</dbReference>
<evidence type="ECO:0000256" key="8">
    <source>
        <dbReference type="ARBA" id="ARBA00022840"/>
    </source>
</evidence>
<comment type="caution">
    <text evidence="14">The sequence shown here is derived from an EMBL/GenBank/DDBJ whole genome shotgun (WGS) entry which is preliminary data.</text>
</comment>
<accession>A0A9D9EFK6</accession>
<dbReference type="GO" id="GO:0003848">
    <property type="term" value="F:2-amino-4-hydroxy-6-hydroxymethyldihydropteridine diphosphokinase activity"/>
    <property type="evidence" value="ECO:0007669"/>
    <property type="project" value="UniProtKB-EC"/>
</dbReference>
<comment type="similarity">
    <text evidence="2">Belongs to the HPPK family.</text>
</comment>